<reference evidence="2 4" key="1">
    <citation type="submission" date="2017-09" db="EMBL/GenBank/DDBJ databases">
        <title>Complete Genome Sequences of Two Strains of the Meat Spoilage Bacterium Brochothrix thermosphacta Isolated from Ground Chicken.</title>
        <authorList>
            <person name="Paoli G.C."/>
            <person name="Wijey C."/>
            <person name="Chen C.-Y."/>
            <person name="Nguyen L."/>
            <person name="Yan X."/>
            <person name="Irwin P.L."/>
        </authorList>
    </citation>
    <scope>NUCLEOTIDE SEQUENCE [LARGE SCALE GENOMIC DNA]</scope>
    <source>
        <strain evidence="2 4">BI</strain>
    </source>
</reference>
<name>A0A1D2L0R5_BROTH</name>
<feature type="transmembrane region" description="Helical" evidence="1">
    <location>
        <begin position="45"/>
        <end position="66"/>
    </location>
</feature>
<reference evidence="5" key="3">
    <citation type="submission" date="2018-04" db="EMBL/GenBank/DDBJ databases">
        <authorList>
            <person name="Illikoud N."/>
        </authorList>
    </citation>
    <scope>NUCLEOTIDE SEQUENCE [LARGE SCALE GENOMIC DNA]</scope>
</reference>
<organism evidence="2 4">
    <name type="scientific">Brochothrix thermosphacta</name>
    <name type="common">Microbacterium thermosphactum</name>
    <dbReference type="NCBI Taxonomy" id="2756"/>
    <lineage>
        <taxon>Bacteria</taxon>
        <taxon>Bacillati</taxon>
        <taxon>Bacillota</taxon>
        <taxon>Bacilli</taxon>
        <taxon>Bacillales</taxon>
        <taxon>Listeriaceae</taxon>
        <taxon>Brochothrix</taxon>
    </lineage>
</organism>
<dbReference type="EMBL" id="OUNC01000012">
    <property type="protein sequence ID" value="SPP28243.1"/>
    <property type="molecule type" value="Genomic_DNA"/>
</dbReference>
<keyword evidence="1" id="KW-0812">Transmembrane</keyword>
<protein>
    <recommendedName>
        <fullName evidence="6">Lipoprotein</fullName>
    </recommendedName>
</protein>
<proteinExistence type="predicted"/>
<keyword evidence="4" id="KW-1185">Reference proteome</keyword>
<dbReference type="OrthoDB" id="10015253at2"/>
<gene>
    <name evidence="3" type="ORF">BTBSAS_20113</name>
    <name evidence="2" type="ORF">CNY62_00465</name>
</gene>
<feature type="transmembrane region" description="Helical" evidence="1">
    <location>
        <begin position="75"/>
        <end position="95"/>
    </location>
</feature>
<dbReference type="RefSeq" id="WP_069120554.1">
    <property type="nucleotide sequence ID" value="NZ_CBCPHX010000001.1"/>
</dbReference>
<dbReference type="AlphaFoldDB" id="A0A1D2L0R5"/>
<keyword evidence="1" id="KW-1133">Transmembrane helix</keyword>
<evidence type="ECO:0000313" key="5">
    <source>
        <dbReference type="Proteomes" id="UP000270190"/>
    </source>
</evidence>
<reference evidence="3" key="2">
    <citation type="submission" date="2018-04" db="EMBL/GenBank/DDBJ databases">
        <authorList>
            <person name="Go L.Y."/>
            <person name="Mitchell J.A."/>
        </authorList>
    </citation>
    <scope>NUCLEOTIDE SEQUENCE</scope>
    <source>
        <strain evidence="3">BSAS1 3</strain>
    </source>
</reference>
<sequence>MQRIVSIALSVLSVLLVGASACMTYIAGYYLDEYETYAQPLKFSIFFFLAEFVLIIINVVLLALLLGDFSKRKRLLVVSQTILVTLILCLTVILYSDFDKTRDKIQENNGDVNLFLSQYSGL</sequence>
<dbReference type="EMBL" id="CP023483">
    <property type="protein sequence ID" value="ATF24966.1"/>
    <property type="molecule type" value="Genomic_DNA"/>
</dbReference>
<keyword evidence="1" id="KW-0472">Membrane</keyword>
<accession>A0A1D2L0R5</accession>
<dbReference type="PROSITE" id="PS51257">
    <property type="entry name" value="PROKAR_LIPOPROTEIN"/>
    <property type="match status" value="1"/>
</dbReference>
<dbReference type="KEGG" id="bths:CNY62_00465"/>
<evidence type="ECO:0000313" key="3">
    <source>
        <dbReference type="EMBL" id="SPP28243.1"/>
    </source>
</evidence>
<evidence type="ECO:0008006" key="6">
    <source>
        <dbReference type="Google" id="ProtNLM"/>
    </source>
</evidence>
<dbReference type="Proteomes" id="UP000243591">
    <property type="component" value="Chromosome"/>
</dbReference>
<evidence type="ECO:0000256" key="1">
    <source>
        <dbReference type="SAM" id="Phobius"/>
    </source>
</evidence>
<dbReference type="Proteomes" id="UP000270190">
    <property type="component" value="Unassembled WGS sequence"/>
</dbReference>
<evidence type="ECO:0000313" key="4">
    <source>
        <dbReference type="Proteomes" id="UP000243591"/>
    </source>
</evidence>
<dbReference type="GeneID" id="66538372"/>
<evidence type="ECO:0000313" key="2">
    <source>
        <dbReference type="EMBL" id="ATF24966.1"/>
    </source>
</evidence>